<dbReference type="EMBL" id="JANPWB010000009">
    <property type="protein sequence ID" value="KAJ1153620.1"/>
    <property type="molecule type" value="Genomic_DNA"/>
</dbReference>
<comment type="caution">
    <text evidence="2">The sequence shown here is derived from an EMBL/GenBank/DDBJ whole genome shotgun (WGS) entry which is preliminary data.</text>
</comment>
<feature type="region of interest" description="Disordered" evidence="1">
    <location>
        <begin position="118"/>
        <end position="174"/>
    </location>
</feature>
<dbReference type="AlphaFoldDB" id="A0AAV7RRW6"/>
<reference evidence="2" key="1">
    <citation type="journal article" date="2022" name="bioRxiv">
        <title>Sequencing and chromosome-scale assembly of the giantPleurodeles waltlgenome.</title>
        <authorList>
            <person name="Brown T."/>
            <person name="Elewa A."/>
            <person name="Iarovenko S."/>
            <person name="Subramanian E."/>
            <person name="Araus A.J."/>
            <person name="Petzold A."/>
            <person name="Susuki M."/>
            <person name="Suzuki K.-i.T."/>
            <person name="Hayashi T."/>
            <person name="Toyoda A."/>
            <person name="Oliveira C."/>
            <person name="Osipova E."/>
            <person name="Leigh N.D."/>
            <person name="Simon A."/>
            <person name="Yun M.H."/>
        </authorList>
    </citation>
    <scope>NUCLEOTIDE SEQUENCE</scope>
    <source>
        <strain evidence="2">20211129_DDA</strain>
        <tissue evidence="2">Liver</tissue>
    </source>
</reference>
<evidence type="ECO:0000256" key="1">
    <source>
        <dbReference type="SAM" id="MobiDB-lite"/>
    </source>
</evidence>
<feature type="compositionally biased region" description="Polar residues" evidence="1">
    <location>
        <begin position="122"/>
        <end position="136"/>
    </location>
</feature>
<name>A0AAV7RRW6_PLEWA</name>
<organism evidence="2 3">
    <name type="scientific">Pleurodeles waltl</name>
    <name type="common">Iberian ribbed newt</name>
    <dbReference type="NCBI Taxonomy" id="8319"/>
    <lineage>
        <taxon>Eukaryota</taxon>
        <taxon>Metazoa</taxon>
        <taxon>Chordata</taxon>
        <taxon>Craniata</taxon>
        <taxon>Vertebrata</taxon>
        <taxon>Euteleostomi</taxon>
        <taxon>Amphibia</taxon>
        <taxon>Batrachia</taxon>
        <taxon>Caudata</taxon>
        <taxon>Salamandroidea</taxon>
        <taxon>Salamandridae</taxon>
        <taxon>Pleurodelinae</taxon>
        <taxon>Pleurodeles</taxon>
    </lineage>
</organism>
<protein>
    <submittedName>
        <fullName evidence="2">Uncharacterized protein</fullName>
    </submittedName>
</protein>
<evidence type="ECO:0000313" key="2">
    <source>
        <dbReference type="EMBL" id="KAJ1153620.1"/>
    </source>
</evidence>
<accession>A0AAV7RRW6</accession>
<sequence length="256" mass="27294">MRQPPPYLPPPCFASFQGLCCLQSSPGTTTPHWAQGERQQPLLSDRPTELAPLFTDTDPVLSFAGRGRADATTASHWSRPLSPAGWGRVLAVARAQVPSGGLRRCQPSLGPTRLSLGLKAGSGTSRQASRCCTTRPSGPGEGRGWSHGPGFSSLSRPDGLSHHRRCPRPLGGTQALHPQVPKLSWACRVSGRPTSPRPSGRPPFCVCLPPGSRHHSDPRTKENLIMAFVRLTAFPASGQSRPYQFCGALCRVNGGG</sequence>
<evidence type="ECO:0000313" key="3">
    <source>
        <dbReference type="Proteomes" id="UP001066276"/>
    </source>
</evidence>
<keyword evidence="3" id="KW-1185">Reference proteome</keyword>
<gene>
    <name evidence="2" type="ORF">NDU88_006379</name>
</gene>
<dbReference type="Proteomes" id="UP001066276">
    <property type="component" value="Chromosome 5"/>
</dbReference>
<proteinExistence type="predicted"/>